<dbReference type="STRING" id="1121316.SAMN02745207_01635"/>
<feature type="transmembrane region" description="Helical" evidence="1">
    <location>
        <begin position="411"/>
        <end position="432"/>
    </location>
</feature>
<evidence type="ECO:0000256" key="1">
    <source>
        <dbReference type="SAM" id="Phobius"/>
    </source>
</evidence>
<keyword evidence="1" id="KW-0472">Membrane</keyword>
<sequence length="440" mass="42853">MSEYVGKLVDGLSIGKEELDKLIQITGFSDVECIKLLETTGWNTEDAIINIESIVYGTTGAIISKEAIANGIKNAELYNNLANNLSQLNTMRGGTKGFKGYVFEELHATNATINGQTTLVMNNNGIADFKIIGPSGEITYAQAKIGYKTGTIDFSAYEGQTLIVDKGNKALVDKAKEAGLKVVESDVPADDAARLARQMQLESKITGSSKSVAVPKAQAAINIAKEAHQVGLKTAQKGAQFGGGFSVGTNIVDVISGDKDLNEAAATVAVDTAISASVGYATGVAATAIGNTVVGTTISGAVGTAATIVGSTTVGGAAIAAGATTVGAIGGMGTAAVTTAIAGGTAVSGTVAATGAAIGSAVASTSVGGAAIAAGTAAGTAIASTAVGGAAIATGAAVGGAAVAAGAAVTAAAVAAAPIVAVGVAAGAVWGIGKKIFGRR</sequence>
<evidence type="ECO:0000313" key="2">
    <source>
        <dbReference type="EMBL" id="SHH59170.1"/>
    </source>
</evidence>
<dbReference type="OrthoDB" id="1667356at2"/>
<dbReference type="AlphaFoldDB" id="A0A1M5U8C2"/>
<dbReference type="EMBL" id="FQXM01000007">
    <property type="protein sequence ID" value="SHH59170.1"/>
    <property type="molecule type" value="Genomic_DNA"/>
</dbReference>
<dbReference type="CDD" id="cd14273">
    <property type="entry name" value="UBA_TAP-C_like"/>
    <property type="match status" value="1"/>
</dbReference>
<protein>
    <submittedName>
        <fullName evidence="2">UBA-like domain-containing protein</fullName>
    </submittedName>
</protein>
<keyword evidence="1" id="KW-0812">Transmembrane</keyword>
<dbReference type="RefSeq" id="WP_073337941.1">
    <property type="nucleotide sequence ID" value="NZ_FQXM01000007.1"/>
</dbReference>
<gene>
    <name evidence="2" type="ORF">SAMN02745207_01635</name>
</gene>
<accession>A0A1M5U8C2</accession>
<evidence type="ECO:0000313" key="3">
    <source>
        <dbReference type="Proteomes" id="UP000184447"/>
    </source>
</evidence>
<proteinExistence type="predicted"/>
<reference evidence="2 3" key="1">
    <citation type="submission" date="2016-11" db="EMBL/GenBank/DDBJ databases">
        <authorList>
            <person name="Jaros S."/>
            <person name="Januszkiewicz K."/>
            <person name="Wedrychowicz H."/>
        </authorList>
    </citation>
    <scope>NUCLEOTIDE SEQUENCE [LARGE SCALE GENOMIC DNA]</scope>
    <source>
        <strain evidence="2 3">DSM 8605</strain>
    </source>
</reference>
<keyword evidence="3" id="KW-1185">Reference proteome</keyword>
<name>A0A1M5U8C2_9CLOT</name>
<dbReference type="Proteomes" id="UP000184447">
    <property type="component" value="Unassembled WGS sequence"/>
</dbReference>
<keyword evidence="1" id="KW-1133">Transmembrane helix</keyword>
<organism evidence="2 3">
    <name type="scientific">Clostridium grantii DSM 8605</name>
    <dbReference type="NCBI Taxonomy" id="1121316"/>
    <lineage>
        <taxon>Bacteria</taxon>
        <taxon>Bacillati</taxon>
        <taxon>Bacillota</taxon>
        <taxon>Clostridia</taxon>
        <taxon>Eubacteriales</taxon>
        <taxon>Clostridiaceae</taxon>
        <taxon>Clostridium</taxon>
    </lineage>
</organism>